<name>A0A449D9R9_9MICO</name>
<evidence type="ECO:0000256" key="2">
    <source>
        <dbReference type="ARBA" id="ARBA00022801"/>
    </source>
</evidence>
<dbReference type="RefSeq" id="WP_190247136.1">
    <property type="nucleotide sequence ID" value="NZ_CAACXN010000015.1"/>
</dbReference>
<accession>A0A449D9R9</accession>
<dbReference type="PROSITE" id="PS51194">
    <property type="entry name" value="HELICASE_CTER"/>
    <property type="match status" value="1"/>
</dbReference>
<keyword evidence="4" id="KW-0067">ATP-binding</keyword>
<dbReference type="Pfam" id="PF00270">
    <property type="entry name" value="DEAD"/>
    <property type="match status" value="1"/>
</dbReference>
<reference evidence="7 8" key="1">
    <citation type="submission" date="2019-02" db="EMBL/GenBank/DDBJ databases">
        <authorList>
            <consortium name="Pathogen Informatics"/>
        </authorList>
    </citation>
    <scope>NUCLEOTIDE SEQUENCE [LARGE SCALE GENOMIC DNA]</scope>
    <source>
        <strain evidence="7 8">3012STDY7078520</strain>
    </source>
</reference>
<keyword evidence="1" id="KW-0547">Nucleotide-binding</keyword>
<dbReference type="Pfam" id="PF00271">
    <property type="entry name" value="Helicase_C"/>
    <property type="match status" value="1"/>
</dbReference>
<evidence type="ECO:0000259" key="6">
    <source>
        <dbReference type="PROSITE" id="PS51194"/>
    </source>
</evidence>
<dbReference type="GO" id="GO:0004386">
    <property type="term" value="F:helicase activity"/>
    <property type="evidence" value="ECO:0007669"/>
    <property type="project" value="UniProtKB-KW"/>
</dbReference>
<evidence type="ECO:0000313" key="8">
    <source>
        <dbReference type="Proteomes" id="UP000386281"/>
    </source>
</evidence>
<sequence>MAGSHAELTSLLRGEVDDEFEILSDIAAFTSINGIGSESTDLVIRALEKISRTGPEGEILRSLAMLHGLYPYAVQGADHDSLRDAVIMEMNRPNPASETVFHRIQSQVFHRLIEGENVILSAPTSFGKSVVIDALVQTGRYKNLVLVVPTIALLDETRRRLSQFREYKIVTHPNQELSERNILVMTQERLLAVPQLPAVDFFFIDEFYKLAEESEGTLEQRASMLNQAFLRLAKTGAQFYFAGPVVEGLASVLPSNLRASFIRTDFSTVAADTRKIKASNDEERLAIVAELIGSSCDPTLVYCQSPAKTRKVLEALIEQRSSGATVSRGLPEVAEWIEENYHPDWIVSRALRRGVGVHHGRLPRWLAQKMVQGFEDGDIDTLVCTNSLIEGVNTRAKRIIILDRKVANRAYNYFTFANIRGRVGRMFKHFVGEIVLFHDAPTREFPEIDIPGVSQSDIAPSSLLVQIDEGDWSDETRERVSPVLEESGLSLKVLRSIKGVEPEAATELAKHIRTLPTSRLQPLQWSTSYPKWAELRAVCELIWNYIPPSYHRGHGAYSAQQLAYQVNQASLVEGRMKDIIAGFVENEHDQSSSVDEKIEAAFDFVRYWLDHNFPTALRALDVVVSEILEERGLESGSFDGFAARVESMFSAPHLTTLEEYGLPLEISRQLVRGLGNSRSLDEMLEAIQALRGTERIPLTSFERSLLGEVVATI</sequence>
<protein>
    <submittedName>
        <fullName evidence="7">Ski2-like helicase</fullName>
    </submittedName>
</protein>
<dbReference type="InterPro" id="IPR001650">
    <property type="entry name" value="Helicase_C-like"/>
</dbReference>
<dbReference type="SUPFAM" id="SSF52540">
    <property type="entry name" value="P-loop containing nucleoside triphosphate hydrolases"/>
    <property type="match status" value="2"/>
</dbReference>
<proteinExistence type="predicted"/>
<feature type="domain" description="Helicase C-terminal" evidence="6">
    <location>
        <begin position="288"/>
        <end position="471"/>
    </location>
</feature>
<dbReference type="InterPro" id="IPR014001">
    <property type="entry name" value="Helicase_ATP-bd"/>
</dbReference>
<dbReference type="PROSITE" id="PS51192">
    <property type="entry name" value="HELICASE_ATP_BIND_1"/>
    <property type="match status" value="1"/>
</dbReference>
<evidence type="ECO:0000259" key="5">
    <source>
        <dbReference type="PROSITE" id="PS51192"/>
    </source>
</evidence>
<gene>
    <name evidence="7" type="ORF">NCTC12391_02444</name>
</gene>
<dbReference type="AlphaFoldDB" id="A0A449D9R9"/>
<dbReference type="Proteomes" id="UP000386281">
    <property type="component" value="Unassembled WGS sequence"/>
</dbReference>
<dbReference type="InterPro" id="IPR027417">
    <property type="entry name" value="P-loop_NTPase"/>
</dbReference>
<dbReference type="EMBL" id="CAACXN010000015">
    <property type="protein sequence ID" value="VEW14307.1"/>
    <property type="molecule type" value="Genomic_DNA"/>
</dbReference>
<keyword evidence="2" id="KW-0378">Hydrolase</keyword>
<evidence type="ECO:0000256" key="4">
    <source>
        <dbReference type="ARBA" id="ARBA00022840"/>
    </source>
</evidence>
<organism evidence="7 8">
    <name type="scientific">Brevibacterium casei</name>
    <dbReference type="NCBI Taxonomy" id="33889"/>
    <lineage>
        <taxon>Bacteria</taxon>
        <taxon>Bacillati</taxon>
        <taxon>Actinomycetota</taxon>
        <taxon>Actinomycetes</taxon>
        <taxon>Micrococcales</taxon>
        <taxon>Brevibacteriaceae</taxon>
        <taxon>Brevibacterium</taxon>
    </lineage>
</organism>
<dbReference type="PANTHER" id="PTHR47961:SF6">
    <property type="entry name" value="DNA-DIRECTED DNA POLYMERASE"/>
    <property type="match status" value="1"/>
</dbReference>
<dbReference type="SMART" id="SM00490">
    <property type="entry name" value="HELICc"/>
    <property type="match status" value="1"/>
</dbReference>
<dbReference type="GO" id="GO:0016787">
    <property type="term" value="F:hydrolase activity"/>
    <property type="evidence" value="ECO:0007669"/>
    <property type="project" value="UniProtKB-KW"/>
</dbReference>
<dbReference type="InterPro" id="IPR011545">
    <property type="entry name" value="DEAD/DEAH_box_helicase_dom"/>
</dbReference>
<dbReference type="SMART" id="SM00487">
    <property type="entry name" value="DEXDc"/>
    <property type="match status" value="1"/>
</dbReference>
<dbReference type="Gene3D" id="3.40.50.300">
    <property type="entry name" value="P-loop containing nucleotide triphosphate hydrolases"/>
    <property type="match status" value="2"/>
</dbReference>
<evidence type="ECO:0000256" key="1">
    <source>
        <dbReference type="ARBA" id="ARBA00022741"/>
    </source>
</evidence>
<dbReference type="PANTHER" id="PTHR47961">
    <property type="entry name" value="DNA POLYMERASE THETA, PUTATIVE (AFU_ORTHOLOGUE AFUA_1G05260)-RELATED"/>
    <property type="match status" value="1"/>
</dbReference>
<dbReference type="InterPro" id="IPR050474">
    <property type="entry name" value="Hel308_SKI2-like"/>
</dbReference>
<keyword evidence="3 7" id="KW-0347">Helicase</keyword>
<evidence type="ECO:0000313" key="7">
    <source>
        <dbReference type="EMBL" id="VEW14307.1"/>
    </source>
</evidence>
<evidence type="ECO:0000256" key="3">
    <source>
        <dbReference type="ARBA" id="ARBA00022806"/>
    </source>
</evidence>
<feature type="domain" description="Helicase ATP-binding" evidence="5">
    <location>
        <begin position="109"/>
        <end position="236"/>
    </location>
</feature>
<dbReference type="GO" id="GO:0005524">
    <property type="term" value="F:ATP binding"/>
    <property type="evidence" value="ECO:0007669"/>
    <property type="project" value="UniProtKB-KW"/>
</dbReference>
<dbReference type="GO" id="GO:0003676">
    <property type="term" value="F:nucleic acid binding"/>
    <property type="evidence" value="ECO:0007669"/>
    <property type="project" value="InterPro"/>
</dbReference>